<evidence type="ECO:0000313" key="4">
    <source>
        <dbReference type="Proteomes" id="UP000714275"/>
    </source>
</evidence>
<evidence type="ECO:0000256" key="1">
    <source>
        <dbReference type="SAM" id="MobiDB-lite"/>
    </source>
</evidence>
<comment type="caution">
    <text evidence="3">The sequence shown here is derived from an EMBL/GenBank/DDBJ whole genome shotgun (WGS) entry which is preliminary data.</text>
</comment>
<feature type="signal peptide" evidence="2">
    <location>
        <begin position="1"/>
        <end position="26"/>
    </location>
</feature>
<dbReference type="Proteomes" id="UP000714275">
    <property type="component" value="Unassembled WGS sequence"/>
</dbReference>
<protein>
    <recommendedName>
        <fullName evidence="5">Secreted protein</fullName>
    </recommendedName>
</protein>
<dbReference type="AlphaFoldDB" id="A0A9P7D6U8"/>
<sequence length="82" mass="8733">MATSFAYRGPLTVVTVITLLFDVGRATRTNHVAVRADGLMFPVTEDHPTEVKGGSGEVGQRSREAGALRHRFSASISVSTTS</sequence>
<feature type="chain" id="PRO_5040398027" description="Secreted protein" evidence="2">
    <location>
        <begin position="27"/>
        <end position="82"/>
    </location>
</feature>
<gene>
    <name evidence="3" type="ORF">EV702DRAFT_1080607</name>
</gene>
<evidence type="ECO:0008006" key="5">
    <source>
        <dbReference type="Google" id="ProtNLM"/>
    </source>
</evidence>
<keyword evidence="4" id="KW-1185">Reference proteome</keyword>
<organism evidence="3 4">
    <name type="scientific">Suillus placidus</name>
    <dbReference type="NCBI Taxonomy" id="48579"/>
    <lineage>
        <taxon>Eukaryota</taxon>
        <taxon>Fungi</taxon>
        <taxon>Dikarya</taxon>
        <taxon>Basidiomycota</taxon>
        <taxon>Agaricomycotina</taxon>
        <taxon>Agaricomycetes</taxon>
        <taxon>Agaricomycetidae</taxon>
        <taxon>Boletales</taxon>
        <taxon>Suillineae</taxon>
        <taxon>Suillaceae</taxon>
        <taxon>Suillus</taxon>
    </lineage>
</organism>
<proteinExistence type="predicted"/>
<keyword evidence="2" id="KW-0732">Signal</keyword>
<reference evidence="3" key="1">
    <citation type="journal article" date="2020" name="New Phytol.">
        <title>Comparative genomics reveals dynamic genome evolution in host specialist ectomycorrhizal fungi.</title>
        <authorList>
            <person name="Lofgren L.A."/>
            <person name="Nguyen N.H."/>
            <person name="Vilgalys R."/>
            <person name="Ruytinx J."/>
            <person name="Liao H.L."/>
            <person name="Branco S."/>
            <person name="Kuo A."/>
            <person name="LaButti K."/>
            <person name="Lipzen A."/>
            <person name="Andreopoulos W."/>
            <person name="Pangilinan J."/>
            <person name="Riley R."/>
            <person name="Hundley H."/>
            <person name="Na H."/>
            <person name="Barry K."/>
            <person name="Grigoriev I.V."/>
            <person name="Stajich J.E."/>
            <person name="Kennedy P.G."/>
        </authorList>
    </citation>
    <scope>NUCLEOTIDE SEQUENCE</scope>
    <source>
        <strain evidence="3">DOB743</strain>
    </source>
</reference>
<name>A0A9P7D6U8_9AGAM</name>
<feature type="region of interest" description="Disordered" evidence="1">
    <location>
        <begin position="45"/>
        <end position="66"/>
    </location>
</feature>
<accession>A0A9P7D6U8</accession>
<dbReference type="EMBL" id="JABBWD010000008">
    <property type="protein sequence ID" value="KAG1780751.1"/>
    <property type="molecule type" value="Genomic_DNA"/>
</dbReference>
<evidence type="ECO:0000313" key="3">
    <source>
        <dbReference type="EMBL" id="KAG1780751.1"/>
    </source>
</evidence>
<evidence type="ECO:0000256" key="2">
    <source>
        <dbReference type="SAM" id="SignalP"/>
    </source>
</evidence>
<dbReference type="OrthoDB" id="10308903at2759"/>